<dbReference type="Proteomes" id="UP000399692">
    <property type="component" value="Unassembled WGS sequence"/>
</dbReference>
<protein>
    <submittedName>
        <fullName evidence="1">Uncharacterized protein</fullName>
    </submittedName>
</protein>
<evidence type="ECO:0000313" key="1">
    <source>
        <dbReference type="EMBL" id="VVN05432.1"/>
    </source>
</evidence>
<name>A0A5E6UIG7_PSEFL</name>
<accession>A0A5E6UIG7</accession>
<gene>
    <name evidence="1" type="ORF">PS631_03578</name>
</gene>
<proteinExistence type="predicted"/>
<organism evidence="1 2">
    <name type="scientific">Pseudomonas fluorescens</name>
    <dbReference type="NCBI Taxonomy" id="294"/>
    <lineage>
        <taxon>Bacteria</taxon>
        <taxon>Pseudomonadati</taxon>
        <taxon>Pseudomonadota</taxon>
        <taxon>Gammaproteobacteria</taxon>
        <taxon>Pseudomonadales</taxon>
        <taxon>Pseudomonadaceae</taxon>
        <taxon>Pseudomonas</taxon>
    </lineage>
</organism>
<dbReference type="AlphaFoldDB" id="A0A5E6UIG7"/>
<evidence type="ECO:0000313" key="2">
    <source>
        <dbReference type="Proteomes" id="UP000399692"/>
    </source>
</evidence>
<dbReference type="EMBL" id="CABVHF010000013">
    <property type="protein sequence ID" value="VVN05432.1"/>
    <property type="molecule type" value="Genomic_DNA"/>
</dbReference>
<reference evidence="1 2" key="1">
    <citation type="submission" date="2019-09" db="EMBL/GenBank/DDBJ databases">
        <authorList>
            <person name="Chandra G."/>
            <person name="Truman W A."/>
        </authorList>
    </citation>
    <scope>NUCLEOTIDE SEQUENCE [LARGE SCALE GENOMIC DNA]</scope>
    <source>
        <strain evidence="1">PS631</strain>
    </source>
</reference>
<sequence>MIWAGVKLRFNVLELRHLLFQLFYFFAQPFSLGLGDLGRCPIRRIHRRKIAVNALLDLLHARLDLALGEVAVAVIYGFEFAAVDGND</sequence>